<dbReference type="RefSeq" id="WP_064014223.1">
    <property type="nucleotide sequence ID" value="NZ_CP011387.1"/>
</dbReference>
<dbReference type="AlphaFoldDB" id="A0A172T885"/>
<evidence type="ECO:0000313" key="1">
    <source>
        <dbReference type="EMBL" id="ANE43164.1"/>
    </source>
</evidence>
<reference evidence="1 2" key="1">
    <citation type="submission" date="2015-01" db="EMBL/GenBank/DDBJ databases">
        <title>Deinococcus puniceus/DY1/ whole genome sequencing.</title>
        <authorList>
            <person name="Kim M.K."/>
            <person name="Srinivasan S."/>
            <person name="Lee J.-J."/>
        </authorList>
    </citation>
    <scope>NUCLEOTIDE SEQUENCE [LARGE SCALE GENOMIC DNA]</scope>
    <source>
        <strain evidence="1 2">DY1</strain>
    </source>
</reference>
<dbReference type="OrthoDB" id="66203at2"/>
<accession>A0A172T885</accession>
<dbReference type="KEGG" id="dpu:SU48_04595"/>
<name>A0A172T885_9DEIO</name>
<protein>
    <submittedName>
        <fullName evidence="1">Uncharacterized protein</fullName>
    </submittedName>
</protein>
<dbReference type="EMBL" id="CP011387">
    <property type="protein sequence ID" value="ANE43164.1"/>
    <property type="molecule type" value="Genomic_DNA"/>
</dbReference>
<proteinExistence type="predicted"/>
<gene>
    <name evidence="1" type="ORF">SU48_04595</name>
</gene>
<organism evidence="1 2">
    <name type="scientific">Deinococcus puniceus</name>
    <dbReference type="NCBI Taxonomy" id="1182568"/>
    <lineage>
        <taxon>Bacteria</taxon>
        <taxon>Thermotogati</taxon>
        <taxon>Deinococcota</taxon>
        <taxon>Deinococci</taxon>
        <taxon>Deinococcales</taxon>
        <taxon>Deinococcaceae</taxon>
        <taxon>Deinococcus</taxon>
    </lineage>
</organism>
<dbReference type="STRING" id="1182568.SU48_04595"/>
<dbReference type="PATRIC" id="fig|1182568.3.peg.956"/>
<evidence type="ECO:0000313" key="2">
    <source>
        <dbReference type="Proteomes" id="UP000077363"/>
    </source>
</evidence>
<keyword evidence="2" id="KW-1185">Reference proteome</keyword>
<dbReference type="Proteomes" id="UP000077363">
    <property type="component" value="Chromosome"/>
</dbReference>
<sequence>MANSTSLTLADVQQARHLIQASAKLLWPGFYPAQVPLVVYDGQKTVLWGAQPVGAGWQAEQDSWVFPGRHPQVWANTYCLLEDGLLAACLLLPSLPMPCPPTDLAALAVHEAFHVYQHGHSATAWQINELDALTYPATDAEVLMYRAMEMQALQRALTAPPATLPDVAAELLHWREAQAAHLAPEQAAYIRAAERREGLAHYVELSFKAAQPDFPSVDFPSVDFPASAVRLRAYTTGAVYGLLLDRMLDGWKVKVSDEGAALDELLRSVAGTYRPDGLIPPHFQQWATAAAEEEMQHQQRLLHAFETQPGKQLTLRSTANLWPKAFDPMNLKGVGQGRVLHFRFLQFGNGVVEGELMNCSCLTQSSGPHPLSGFQELRLKGVVSVQATPEGWAASGEGISVRGRAGTVSESEHGWLIDC</sequence>